<name>A0A923MGS5_9FIRM</name>
<accession>A0A923MGS5</accession>
<proteinExistence type="predicted"/>
<comment type="caution">
    <text evidence="1">The sequence shown here is derived from an EMBL/GenBank/DDBJ whole genome shotgun (WGS) entry which is preliminary data.</text>
</comment>
<organism evidence="1 2">
    <name type="scientific">Dysosmobacter segnis</name>
    <dbReference type="NCBI Taxonomy" id="2763042"/>
    <lineage>
        <taxon>Bacteria</taxon>
        <taxon>Bacillati</taxon>
        <taxon>Bacillota</taxon>
        <taxon>Clostridia</taxon>
        <taxon>Eubacteriales</taxon>
        <taxon>Oscillospiraceae</taxon>
        <taxon>Dysosmobacter</taxon>
    </lineage>
</organism>
<evidence type="ECO:0000313" key="2">
    <source>
        <dbReference type="Proteomes" id="UP000620327"/>
    </source>
</evidence>
<dbReference type="EMBL" id="JACOQI010000001">
    <property type="protein sequence ID" value="MBC5768959.1"/>
    <property type="molecule type" value="Genomic_DNA"/>
</dbReference>
<gene>
    <name evidence="1" type="ORF">H8Z83_01155</name>
</gene>
<dbReference type="Proteomes" id="UP000620327">
    <property type="component" value="Unassembled WGS sequence"/>
</dbReference>
<protein>
    <submittedName>
        <fullName evidence="1">Uncharacterized protein</fullName>
    </submittedName>
</protein>
<sequence length="81" mass="8940">MAHFLFCYAFAQQNRTTKGLPLSGSPLSLTDLPGVLKDQIIHIAHGLFQLHTLPSFAISAFATYSVYAAEGEKLHETVHRN</sequence>
<reference evidence="1" key="1">
    <citation type="submission" date="2020-08" db="EMBL/GenBank/DDBJ databases">
        <title>Genome public.</title>
        <authorList>
            <person name="Liu C."/>
            <person name="Sun Q."/>
        </authorList>
    </citation>
    <scope>NUCLEOTIDE SEQUENCE</scope>
    <source>
        <strain evidence="1">BX15</strain>
    </source>
</reference>
<dbReference type="RefSeq" id="WP_187013357.1">
    <property type="nucleotide sequence ID" value="NZ_JACOQI010000001.1"/>
</dbReference>
<evidence type="ECO:0000313" key="1">
    <source>
        <dbReference type="EMBL" id="MBC5768959.1"/>
    </source>
</evidence>
<keyword evidence="2" id="KW-1185">Reference proteome</keyword>
<dbReference type="AlphaFoldDB" id="A0A923MGS5"/>